<dbReference type="EC" id="1.4.3.-" evidence="1"/>
<dbReference type="RefSeq" id="XP_007916694.1">
    <property type="nucleotide sequence ID" value="XM_007918503.1"/>
</dbReference>
<dbReference type="PANTHER" id="PTHR10638:SF20">
    <property type="entry name" value="AMINE OXIDASE"/>
    <property type="match status" value="1"/>
</dbReference>
<dbReference type="AlphaFoldDB" id="R8BGP9"/>
<organism evidence="3 4">
    <name type="scientific">Phaeoacremonium minimum (strain UCR-PA7)</name>
    <name type="common">Esca disease fungus</name>
    <name type="synonym">Togninia minima</name>
    <dbReference type="NCBI Taxonomy" id="1286976"/>
    <lineage>
        <taxon>Eukaryota</taxon>
        <taxon>Fungi</taxon>
        <taxon>Dikarya</taxon>
        <taxon>Ascomycota</taxon>
        <taxon>Pezizomycotina</taxon>
        <taxon>Sordariomycetes</taxon>
        <taxon>Sordariomycetidae</taxon>
        <taxon>Togniniales</taxon>
        <taxon>Togniniaceae</taxon>
        <taxon>Phaeoacremonium</taxon>
    </lineage>
</organism>
<keyword evidence="4" id="KW-1185">Reference proteome</keyword>
<gene>
    <name evidence="3" type="ORF">UCRPA7_5960</name>
</gene>
<keyword evidence="1" id="KW-0560">Oxidoreductase</keyword>
<dbReference type="SUPFAM" id="SSF49998">
    <property type="entry name" value="Amine oxidase catalytic domain"/>
    <property type="match status" value="1"/>
</dbReference>
<evidence type="ECO:0000256" key="1">
    <source>
        <dbReference type="RuleBase" id="RU000672"/>
    </source>
</evidence>
<dbReference type="GO" id="GO:0008131">
    <property type="term" value="F:primary methylamine oxidase activity"/>
    <property type="evidence" value="ECO:0007669"/>
    <property type="project" value="InterPro"/>
</dbReference>
<feature type="domain" description="Copper amine oxidase catalytic" evidence="2">
    <location>
        <begin position="22"/>
        <end position="66"/>
    </location>
</feature>
<dbReference type="eggNOG" id="KOG1186">
    <property type="taxonomic scope" value="Eukaryota"/>
</dbReference>
<accession>R8BGP9</accession>
<evidence type="ECO:0000313" key="3">
    <source>
        <dbReference type="EMBL" id="EON98496.1"/>
    </source>
</evidence>
<dbReference type="Gene3D" id="2.70.98.20">
    <property type="entry name" value="Copper amine oxidase, catalytic domain"/>
    <property type="match status" value="2"/>
</dbReference>
<dbReference type="KEGG" id="tmn:UCRPA7_5960"/>
<protein>
    <recommendedName>
        <fullName evidence="1">Amine oxidase</fullName>
        <ecNumber evidence="1">1.4.3.-</ecNumber>
    </recommendedName>
</protein>
<evidence type="ECO:0000313" key="4">
    <source>
        <dbReference type="Proteomes" id="UP000014074"/>
    </source>
</evidence>
<keyword evidence="1" id="KW-0479">Metal-binding</keyword>
<sequence>MRPAFVAFDTTGTAIQAEVDHDNKYIEYLGWTFYTRFDKDVGVQFYEVYFKGEKIFYELALQDAVCSVSRVIPGYDCPYGSTYFNVTYTEDTEIYEVPNAICIFQTDIGYVQANYYRPDDNGLWGPCIQETIAGTLHTHVMNFKADFDLINPNNTFYKVDIIVENITQPWFPERGTFEMMRYNITELQTEDEGLLPVPANGQSMYTIANKDALNEWGNPRGYRILPDLSNVVLASKLSPFFLKSAEYAKQPFAISRHHDTEPAASAGLGQNVPEAPLVEFWKFFDGESLVQEDIVAWVNLGMHHYTRAEDIPNTLMSEAHSNTFFAPQNWGNTELTKDLANSIIFEANSNDDFVPYTNDVEPPNCMALLPSDTLPGVFTS</sequence>
<dbReference type="InterPro" id="IPR000269">
    <property type="entry name" value="Cu_amine_oxidase"/>
</dbReference>
<dbReference type="PANTHER" id="PTHR10638">
    <property type="entry name" value="COPPER AMINE OXIDASE"/>
    <property type="match status" value="1"/>
</dbReference>
<name>R8BGP9_PHAM7</name>
<dbReference type="GO" id="GO:0009308">
    <property type="term" value="P:amine metabolic process"/>
    <property type="evidence" value="ECO:0007669"/>
    <property type="project" value="UniProtKB-UniRule"/>
</dbReference>
<keyword evidence="1" id="KW-0801">TPQ</keyword>
<dbReference type="GO" id="GO:0005507">
    <property type="term" value="F:copper ion binding"/>
    <property type="evidence" value="ECO:0007669"/>
    <property type="project" value="InterPro"/>
</dbReference>
<dbReference type="OrthoDB" id="3341590at2759"/>
<feature type="domain" description="Copper amine oxidase catalytic" evidence="2">
    <location>
        <begin position="109"/>
        <end position="333"/>
    </location>
</feature>
<dbReference type="GO" id="GO:0048038">
    <property type="term" value="F:quinone binding"/>
    <property type="evidence" value="ECO:0007669"/>
    <property type="project" value="InterPro"/>
</dbReference>
<evidence type="ECO:0000259" key="2">
    <source>
        <dbReference type="Pfam" id="PF01179"/>
    </source>
</evidence>
<comment type="similarity">
    <text evidence="1">Belongs to the copper/topaquinone oxidase family.</text>
</comment>
<dbReference type="HOGENOM" id="CLU_727986_0_0_1"/>
<dbReference type="GeneID" id="19326568"/>
<dbReference type="Pfam" id="PF01179">
    <property type="entry name" value="Cu_amine_oxid"/>
    <property type="match status" value="2"/>
</dbReference>
<comment type="PTM">
    <text evidence="1">Topaquinone (TPQ) is generated by copper-dependent autoxidation of a specific tyrosyl residue.</text>
</comment>
<dbReference type="InterPro" id="IPR036460">
    <property type="entry name" value="Cu_amine_oxidase_C_sf"/>
</dbReference>
<comment type="cofactor">
    <cofactor evidence="1">
        <name>Cu cation</name>
        <dbReference type="ChEBI" id="CHEBI:23378"/>
    </cofactor>
    <text evidence="1">Contains 1 topaquinone per subunit.</text>
</comment>
<dbReference type="InterPro" id="IPR015798">
    <property type="entry name" value="Cu_amine_oxidase_C"/>
</dbReference>
<dbReference type="EMBL" id="KB933215">
    <property type="protein sequence ID" value="EON98496.1"/>
    <property type="molecule type" value="Genomic_DNA"/>
</dbReference>
<dbReference type="GO" id="GO:0005886">
    <property type="term" value="C:plasma membrane"/>
    <property type="evidence" value="ECO:0007669"/>
    <property type="project" value="TreeGrafter"/>
</dbReference>
<proteinExistence type="inferred from homology"/>
<dbReference type="Proteomes" id="UP000014074">
    <property type="component" value="Unassembled WGS sequence"/>
</dbReference>
<keyword evidence="1" id="KW-0186">Copper</keyword>
<reference evidence="4" key="1">
    <citation type="journal article" date="2013" name="Genome Announc.">
        <title>Draft genome sequence of the ascomycete Phaeoacremonium aleophilum strain UCR-PA7, a causal agent of the esca disease complex in grapevines.</title>
        <authorList>
            <person name="Blanco-Ulate B."/>
            <person name="Rolshausen P."/>
            <person name="Cantu D."/>
        </authorList>
    </citation>
    <scope>NUCLEOTIDE SEQUENCE [LARGE SCALE GENOMIC DNA]</scope>
    <source>
        <strain evidence="4">UCR-PA7</strain>
    </source>
</reference>